<protein>
    <submittedName>
        <fullName evidence="3">Uncharacterized protein</fullName>
    </submittedName>
</protein>
<proteinExistence type="predicted"/>
<evidence type="ECO:0000256" key="1">
    <source>
        <dbReference type="SAM" id="MobiDB-lite"/>
    </source>
</evidence>
<evidence type="ECO:0000313" key="2">
    <source>
        <dbReference type="Proteomes" id="UP000036681"/>
    </source>
</evidence>
<organism evidence="2 3">
    <name type="scientific">Ascaris lumbricoides</name>
    <name type="common">Giant roundworm</name>
    <dbReference type="NCBI Taxonomy" id="6252"/>
    <lineage>
        <taxon>Eukaryota</taxon>
        <taxon>Metazoa</taxon>
        <taxon>Ecdysozoa</taxon>
        <taxon>Nematoda</taxon>
        <taxon>Chromadorea</taxon>
        <taxon>Rhabditida</taxon>
        <taxon>Spirurina</taxon>
        <taxon>Ascaridomorpha</taxon>
        <taxon>Ascaridoidea</taxon>
        <taxon>Ascarididae</taxon>
        <taxon>Ascaris</taxon>
    </lineage>
</organism>
<evidence type="ECO:0000313" key="3">
    <source>
        <dbReference type="WBParaSite" id="ALUE_0001637301-mRNA-1"/>
    </source>
</evidence>
<feature type="compositionally biased region" description="Polar residues" evidence="1">
    <location>
        <begin position="39"/>
        <end position="49"/>
    </location>
</feature>
<feature type="region of interest" description="Disordered" evidence="1">
    <location>
        <begin position="1"/>
        <end position="49"/>
    </location>
</feature>
<keyword evidence="2" id="KW-1185">Reference proteome</keyword>
<sequence>MSAARRDALQKLAGRENRKPPVQVVSPEKLQRRSSSSSNASPAKQTGDTSDVIVGEGWAMEYFQREYSSGTLNSANAIRSLRLQCVVCPVIERAAQRHLHAFRSSRTIERTVLKYHPILRTCPEQALVLQMWNASVYFLAEKF</sequence>
<dbReference type="AlphaFoldDB" id="A0A0M3IE69"/>
<accession>A0A0M3IE69</accession>
<name>A0A0M3IE69_ASCLU</name>
<reference evidence="3" key="1">
    <citation type="submission" date="2017-02" db="UniProtKB">
        <authorList>
            <consortium name="WormBaseParasite"/>
        </authorList>
    </citation>
    <scope>IDENTIFICATION</scope>
</reference>
<dbReference type="WBParaSite" id="ALUE_0001637301-mRNA-1">
    <property type="protein sequence ID" value="ALUE_0001637301-mRNA-1"/>
    <property type="gene ID" value="ALUE_0001637301"/>
</dbReference>
<feature type="compositionally biased region" description="Basic and acidic residues" evidence="1">
    <location>
        <begin position="1"/>
        <end position="19"/>
    </location>
</feature>
<dbReference type="Proteomes" id="UP000036681">
    <property type="component" value="Unplaced"/>
</dbReference>